<accession>A0ABU6GPP9</accession>
<proteinExistence type="predicted"/>
<gene>
    <name evidence="2" type="ORF">P4H66_17835</name>
</gene>
<dbReference type="EMBL" id="JARLKZ010000014">
    <property type="protein sequence ID" value="MEC0241680.1"/>
    <property type="molecule type" value="Genomic_DNA"/>
</dbReference>
<feature type="coiled-coil region" evidence="1">
    <location>
        <begin position="12"/>
        <end position="98"/>
    </location>
</feature>
<dbReference type="RefSeq" id="WP_326089348.1">
    <property type="nucleotide sequence ID" value="NZ_JARLKZ010000014.1"/>
</dbReference>
<evidence type="ECO:0000256" key="1">
    <source>
        <dbReference type="SAM" id="Coils"/>
    </source>
</evidence>
<evidence type="ECO:0000313" key="2">
    <source>
        <dbReference type="EMBL" id="MEC0241680.1"/>
    </source>
</evidence>
<reference evidence="2 3" key="1">
    <citation type="submission" date="2023-03" db="EMBL/GenBank/DDBJ databases">
        <title>Bacillus Genome Sequencing.</title>
        <authorList>
            <person name="Dunlap C."/>
        </authorList>
    </citation>
    <scope>NUCLEOTIDE SEQUENCE [LARGE SCALE GENOMIC DNA]</scope>
    <source>
        <strain evidence="2 3">BD-525</strain>
    </source>
</reference>
<dbReference type="Proteomes" id="UP001344632">
    <property type="component" value="Unassembled WGS sequence"/>
</dbReference>
<comment type="caution">
    <text evidence="2">The sequence shown here is derived from an EMBL/GenBank/DDBJ whole genome shotgun (WGS) entry which is preliminary data.</text>
</comment>
<sequence length="107" mass="13274">MEFNSKTTDEIVKNTEFKVKDYNKEIKQIEKKINDYRKLLFEIRKQNMLNEIERDQYNFEKEQYEKEIHELSVMMDVLQQKSNKHQDYEKLRKEIQTSVGYLTLKFR</sequence>
<protein>
    <submittedName>
        <fullName evidence="2">Uncharacterized protein</fullName>
    </submittedName>
</protein>
<keyword evidence="1" id="KW-0175">Coiled coil</keyword>
<evidence type="ECO:0000313" key="3">
    <source>
        <dbReference type="Proteomes" id="UP001344632"/>
    </source>
</evidence>
<organism evidence="2 3">
    <name type="scientific">Paenibacillus dokdonensis</name>
    <dbReference type="NCBI Taxonomy" id="2567944"/>
    <lineage>
        <taxon>Bacteria</taxon>
        <taxon>Bacillati</taxon>
        <taxon>Bacillota</taxon>
        <taxon>Bacilli</taxon>
        <taxon>Bacillales</taxon>
        <taxon>Paenibacillaceae</taxon>
        <taxon>Paenibacillus</taxon>
    </lineage>
</organism>
<keyword evidence="3" id="KW-1185">Reference proteome</keyword>
<name>A0ABU6GPP9_9BACL</name>